<evidence type="ECO:0000313" key="3">
    <source>
        <dbReference type="Proteomes" id="UP000325313"/>
    </source>
</evidence>
<dbReference type="EMBL" id="VDEP01000035">
    <property type="protein sequence ID" value="KAA1136498.1"/>
    <property type="molecule type" value="Genomic_DNA"/>
</dbReference>
<feature type="region of interest" description="Disordered" evidence="1">
    <location>
        <begin position="1"/>
        <end position="24"/>
    </location>
</feature>
<organism evidence="2 3">
    <name type="scientific">Puccinia graminis f. sp. tritici</name>
    <dbReference type="NCBI Taxonomy" id="56615"/>
    <lineage>
        <taxon>Eukaryota</taxon>
        <taxon>Fungi</taxon>
        <taxon>Dikarya</taxon>
        <taxon>Basidiomycota</taxon>
        <taxon>Pucciniomycotina</taxon>
        <taxon>Pucciniomycetes</taxon>
        <taxon>Pucciniales</taxon>
        <taxon>Pucciniaceae</taxon>
        <taxon>Puccinia</taxon>
    </lineage>
</organism>
<evidence type="ECO:0000256" key="1">
    <source>
        <dbReference type="SAM" id="MobiDB-lite"/>
    </source>
</evidence>
<sequence>MDHENDDPMEISDSPSDSDSSTCKATHIQSVKVVVKVTISCLLASNEIDPELLESKAELKEKRRRVKQRAKKDQDQILKIATSRPLPHPTSSLSCSVTRFIKFMMGLNNANSTLPAPPSDDEVSAWTNHIANREAQVANKLSAPSKSNGPAACVSTTGAETAPCLSRSSMNFLRSQKLGKIRNQGLALVKFTSSPDVLSDQPISFQTKRMCEKAFQLKGISRITFEWNARSLAASRWNNTTALVLIESWSSWYKTQMINPKHLEEDIQGIIERWLRTMRGIYRKQIDSKERVEARSPRGLPQHLKDRKKISERRYAAAKAIFPKNSSFTILFKDVRTVSDYEDNVNATLPRTRIIPQWRSQIFTKVAHQLDEAAKQLERDRRKRANLTNLLRRGGIKDEAGEAEDLMEAPERFPADCYNQAYLDGLTSLERSHLKPKAAIGLENFFDSVCKKTTNGHMNTDEPTVANTRASVQN</sequence>
<proteinExistence type="predicted"/>
<dbReference type="Proteomes" id="UP000325313">
    <property type="component" value="Unassembled WGS sequence"/>
</dbReference>
<feature type="compositionally biased region" description="Acidic residues" evidence="1">
    <location>
        <begin position="1"/>
        <end position="10"/>
    </location>
</feature>
<name>A0A5B0SEQ9_PUCGR</name>
<comment type="caution">
    <text evidence="2">The sequence shown here is derived from an EMBL/GenBank/DDBJ whole genome shotgun (WGS) entry which is preliminary data.</text>
</comment>
<reference evidence="2 3" key="1">
    <citation type="submission" date="2019-05" db="EMBL/GenBank/DDBJ databases">
        <title>Emergence of the Ug99 lineage of the wheat stem rust pathogen through somatic hybridization.</title>
        <authorList>
            <person name="Li F."/>
            <person name="Upadhyaya N.M."/>
            <person name="Sperschneider J."/>
            <person name="Matny O."/>
            <person name="Nguyen-Phuc H."/>
            <person name="Mago R."/>
            <person name="Raley C."/>
            <person name="Miller M.E."/>
            <person name="Silverstein K.A.T."/>
            <person name="Henningsen E."/>
            <person name="Hirsch C.D."/>
            <person name="Visser B."/>
            <person name="Pretorius Z.A."/>
            <person name="Steffenson B.J."/>
            <person name="Schwessinger B."/>
            <person name="Dodds P.N."/>
            <person name="Figueroa M."/>
        </authorList>
    </citation>
    <scope>NUCLEOTIDE SEQUENCE [LARGE SCALE GENOMIC DNA]</scope>
    <source>
        <strain evidence="2 3">Ug99</strain>
    </source>
</reference>
<feature type="compositionally biased region" description="Low complexity" evidence="1">
    <location>
        <begin position="12"/>
        <end position="21"/>
    </location>
</feature>
<accession>A0A5B0SEQ9</accession>
<gene>
    <name evidence="2" type="ORF">PGTUg99_033951</name>
</gene>
<protein>
    <submittedName>
        <fullName evidence="2">Uncharacterized protein</fullName>
    </submittedName>
</protein>
<evidence type="ECO:0000313" key="2">
    <source>
        <dbReference type="EMBL" id="KAA1136498.1"/>
    </source>
</evidence>
<dbReference type="AlphaFoldDB" id="A0A5B0SEQ9"/>